<evidence type="ECO:0000256" key="9">
    <source>
        <dbReference type="ARBA" id="ARBA00022990"/>
    </source>
</evidence>
<dbReference type="GO" id="GO:0005813">
    <property type="term" value="C:centrosome"/>
    <property type="evidence" value="ECO:0007669"/>
    <property type="project" value="UniProtKB-SubCell"/>
</dbReference>
<evidence type="ECO:0000256" key="15">
    <source>
        <dbReference type="SAM" id="MobiDB-lite"/>
    </source>
</evidence>
<dbReference type="Pfam" id="PF05502">
    <property type="entry name" value="Dynactin_p62"/>
    <property type="match status" value="2"/>
</dbReference>
<keyword evidence="8" id="KW-0832">Ubl conjugation</keyword>
<gene>
    <name evidence="16" type="primary">CSON011755</name>
</gene>
<keyword evidence="6" id="KW-1017">Isopeptide bond</keyword>
<feature type="compositionally biased region" description="Basic residues" evidence="15">
    <location>
        <begin position="182"/>
        <end position="192"/>
    </location>
</feature>
<dbReference type="GO" id="GO:0005938">
    <property type="term" value="C:cell cortex"/>
    <property type="evidence" value="ECO:0007669"/>
    <property type="project" value="UniProtKB-SubCell"/>
</dbReference>
<dbReference type="EMBL" id="UFQS01000524">
    <property type="protein sequence ID" value="SSX04589.1"/>
    <property type="molecule type" value="Genomic_DNA"/>
</dbReference>
<dbReference type="InterPro" id="IPR008603">
    <property type="entry name" value="DCTN4"/>
</dbReference>
<evidence type="ECO:0000256" key="3">
    <source>
        <dbReference type="ARBA" id="ARBA00004544"/>
    </source>
</evidence>
<keyword evidence="7" id="KW-0597">Phosphoprotein</keyword>
<evidence type="ECO:0000256" key="4">
    <source>
        <dbReference type="ARBA" id="ARBA00004657"/>
    </source>
</evidence>
<comment type="similarity">
    <text evidence="12">Belongs to the dynactin subunit 4 family.</text>
</comment>
<evidence type="ECO:0000256" key="12">
    <source>
        <dbReference type="ARBA" id="ARBA00034776"/>
    </source>
</evidence>
<keyword evidence="11" id="KW-0206">Cytoskeleton</keyword>
<organism evidence="16">
    <name type="scientific">Culicoides sonorensis</name>
    <name type="common">Biting midge</name>
    <dbReference type="NCBI Taxonomy" id="179676"/>
    <lineage>
        <taxon>Eukaryota</taxon>
        <taxon>Metazoa</taxon>
        <taxon>Ecdysozoa</taxon>
        <taxon>Arthropoda</taxon>
        <taxon>Hexapoda</taxon>
        <taxon>Insecta</taxon>
        <taxon>Pterygota</taxon>
        <taxon>Neoptera</taxon>
        <taxon>Endopterygota</taxon>
        <taxon>Diptera</taxon>
        <taxon>Nematocera</taxon>
        <taxon>Chironomoidea</taxon>
        <taxon>Ceratopogonidae</taxon>
        <taxon>Ceratopogoninae</taxon>
        <taxon>Culicoides</taxon>
        <taxon>Monoculicoides</taxon>
    </lineage>
</organism>
<dbReference type="PANTHER" id="PTHR13034">
    <property type="entry name" value="DYNACTIN P62 SUBUNIT"/>
    <property type="match status" value="1"/>
</dbReference>
<reference evidence="16" key="1">
    <citation type="submission" date="2018-04" db="EMBL/GenBank/DDBJ databases">
        <authorList>
            <person name="Go L.Y."/>
            <person name="Mitchell J.A."/>
        </authorList>
    </citation>
    <scope>NUCLEOTIDE SEQUENCE</scope>
    <source>
        <tissue evidence="16">Whole organism</tissue>
    </source>
</reference>
<evidence type="ECO:0000256" key="14">
    <source>
        <dbReference type="ARBA" id="ARBA00093507"/>
    </source>
</evidence>
<feature type="region of interest" description="Disordered" evidence="15">
    <location>
        <begin position="178"/>
        <end position="197"/>
    </location>
</feature>
<evidence type="ECO:0000256" key="2">
    <source>
        <dbReference type="ARBA" id="ARBA00004529"/>
    </source>
</evidence>
<reference evidence="17" key="2">
    <citation type="submission" date="2018-07" db="EMBL/GenBank/DDBJ databases">
        <authorList>
            <person name="Quirk P.G."/>
            <person name="Krulwich T.A."/>
        </authorList>
    </citation>
    <scope>NUCLEOTIDE SEQUENCE</scope>
</reference>
<evidence type="ECO:0000256" key="7">
    <source>
        <dbReference type="ARBA" id="ARBA00022553"/>
    </source>
</evidence>
<dbReference type="GO" id="GO:0001725">
    <property type="term" value="C:stress fiber"/>
    <property type="evidence" value="ECO:0007669"/>
    <property type="project" value="UniProtKB-SubCell"/>
</dbReference>
<evidence type="ECO:0000256" key="6">
    <source>
        <dbReference type="ARBA" id="ARBA00022499"/>
    </source>
</evidence>
<evidence type="ECO:0000256" key="11">
    <source>
        <dbReference type="ARBA" id="ARBA00023212"/>
    </source>
</evidence>
<evidence type="ECO:0000256" key="1">
    <source>
        <dbReference type="ARBA" id="ARBA00004300"/>
    </source>
</evidence>
<dbReference type="EMBL" id="UFQT01000524">
    <property type="protein sequence ID" value="SSX24952.1"/>
    <property type="molecule type" value="Genomic_DNA"/>
</dbReference>
<keyword evidence="9" id="KW-0007">Acetylation</keyword>
<evidence type="ECO:0000313" key="17">
    <source>
        <dbReference type="EMBL" id="SSX24952.1"/>
    </source>
</evidence>
<accession>A0A336KJC8</accession>
<dbReference type="OMA" id="KIYFCRH"/>
<comment type="subcellular location">
    <subcellularLocation>
        <location evidence="3">Cytoplasm</location>
        <location evidence="3">Cell cortex</location>
    </subcellularLocation>
    <subcellularLocation>
        <location evidence="1">Cytoplasm</location>
        <location evidence="1">Cytoskeleton</location>
        <location evidence="1">Microtubule organizing center</location>
        <location evidence="1">Centrosome</location>
    </subcellularLocation>
    <subcellularLocation>
        <location evidence="2">Cytoplasm</location>
        <location evidence="2">Cytoskeleton</location>
        <location evidence="2">Stress fiber</location>
    </subcellularLocation>
    <subcellularLocation>
        <location evidence="4">Cytoplasm</location>
        <location evidence="4">Myofibril</location>
    </subcellularLocation>
</comment>
<evidence type="ECO:0000256" key="13">
    <source>
        <dbReference type="ARBA" id="ARBA00034864"/>
    </source>
</evidence>
<evidence type="ECO:0000256" key="8">
    <source>
        <dbReference type="ARBA" id="ARBA00022843"/>
    </source>
</evidence>
<sequence length="474" mass="54317">MTSFFLQNGNVNYICSCKNLNPITKLYFCRHCLELRCGRCVGTEVDSHFCSNCLENIPSTEAKYKKNKCNSCFDCPSCRHTLSARGTTVNVSNNVKKNEEEDSSNKTLDSSIQTEGKVTTRKMFYLACLACRWTSRDAGIPDQTVATGSWPELENIHTIRFQTIAEHAQAIVLQRKQEKQDYHKRRSQKPHKFPSLTDRTGLTVSMIRRQVNWGDKNQQKIHIENVQPSIASDKTEALPENIFKDDINLNMITTVSQRIAQLPHQPMTVIKLYPQHKSLCIKRSLRCKKCDHNVCKPELNPNSIKYRIQLFAVYHVPDIRLVECSNLKSGSNCSVKLKFINPTMYDMTVKLYTVDMNPEEHPLIDVSKTDINGKIQFTNEPFELMRRDDSIDLEDDKIQYDKEYPDFIIAKKGNQVTGNFSVSLCKNLSDGDEVRVGVTMQFVYTNTTNLTEKKESQKQNLSLTAIITLGQYHN</sequence>
<name>A0A336KJC8_CULSO</name>
<keyword evidence="5" id="KW-0963">Cytoplasm</keyword>
<dbReference type="VEuPathDB" id="VectorBase:CSON011755"/>
<evidence type="ECO:0000313" key="16">
    <source>
        <dbReference type="EMBL" id="SSX04589.1"/>
    </source>
</evidence>
<dbReference type="AlphaFoldDB" id="A0A336KJC8"/>
<evidence type="ECO:0000256" key="5">
    <source>
        <dbReference type="ARBA" id="ARBA00022490"/>
    </source>
</evidence>
<comment type="subunit">
    <text evidence="14">Subunit of dynactin, a multiprotein complex part of a tripartite complex with dynein and a adapter, such as BICDL1, BICD2 or HOOK3. The dynactin complex is built around ACTR1A/ACTB filament and consists of an actin-related filament composed of a shoulder domain, a pointed end and a barbed end. Its length is defined by its flexible shoulder domain. The soulder is composed of 2 DCTN1 subunits, 4 DCTN2 and 2 DCTN3. The 4 DCNT2 (via N-terminus) bind the ACTR1A filament and act as molecular rulers to determine the length. The pointed end is important for binding dynein-dynactin cargo adapters. Consists of 4 subunits: ACTR10, DCNT4, DCTN5 and DCTN6. The barbed end is composed of a CAPZA1:CAPZB heterodimers, which binds ACTR1A/ACTB filament and dynactin and stabilizes dynactin. Interacts with ATP7B, but not ATP7A, in a copper-dependent manner. Interacts with ANK2; this interaction is required for localization at costameres. Interacts with N4BP2L1.</text>
</comment>
<keyword evidence="10" id="KW-0175">Coiled coil</keyword>
<evidence type="ECO:0000256" key="10">
    <source>
        <dbReference type="ARBA" id="ARBA00023054"/>
    </source>
</evidence>
<protein>
    <recommendedName>
        <fullName evidence="13">Dynactin subunit 4</fullName>
    </recommendedName>
</protein>
<proteinExistence type="inferred from homology"/>
<dbReference type="PANTHER" id="PTHR13034:SF2">
    <property type="entry name" value="DYNACTIN SUBUNIT 4"/>
    <property type="match status" value="1"/>
</dbReference>
<dbReference type="GO" id="GO:0005869">
    <property type="term" value="C:dynactin complex"/>
    <property type="evidence" value="ECO:0007669"/>
    <property type="project" value="InterPro"/>
</dbReference>
<dbReference type="GO" id="GO:0030016">
    <property type="term" value="C:myofibril"/>
    <property type="evidence" value="ECO:0007669"/>
    <property type="project" value="UniProtKB-SubCell"/>
</dbReference>